<name>A0A1Y5F344_9BACT</name>
<feature type="transmembrane region" description="Helical" evidence="1">
    <location>
        <begin position="68"/>
        <end position="92"/>
    </location>
</feature>
<dbReference type="Proteomes" id="UP000196531">
    <property type="component" value="Unassembled WGS sequence"/>
</dbReference>
<dbReference type="Pfam" id="PF03772">
    <property type="entry name" value="Competence"/>
    <property type="match status" value="1"/>
</dbReference>
<organism evidence="3 4">
    <name type="scientific">Halobacteriovorax marinus</name>
    <dbReference type="NCBI Taxonomy" id="97084"/>
    <lineage>
        <taxon>Bacteria</taxon>
        <taxon>Pseudomonadati</taxon>
        <taxon>Bdellovibrionota</taxon>
        <taxon>Bacteriovoracia</taxon>
        <taxon>Bacteriovoracales</taxon>
        <taxon>Halobacteriovoraceae</taxon>
        <taxon>Halobacteriovorax</taxon>
    </lineage>
</organism>
<protein>
    <recommendedName>
        <fullName evidence="2">ComEC/Rec2-related protein domain-containing protein</fullName>
    </recommendedName>
</protein>
<evidence type="ECO:0000259" key="2">
    <source>
        <dbReference type="Pfam" id="PF03772"/>
    </source>
</evidence>
<dbReference type="EMBL" id="MAAO01000015">
    <property type="protein sequence ID" value="OUR93653.1"/>
    <property type="molecule type" value="Genomic_DNA"/>
</dbReference>
<dbReference type="InterPro" id="IPR004477">
    <property type="entry name" value="ComEC_N"/>
</dbReference>
<feature type="domain" description="ComEC/Rec2-related protein" evidence="2">
    <location>
        <begin position="48"/>
        <end position="281"/>
    </location>
</feature>
<feature type="transmembrane region" description="Helical" evidence="1">
    <location>
        <begin position="188"/>
        <end position="206"/>
    </location>
</feature>
<feature type="transmembrane region" description="Helical" evidence="1">
    <location>
        <begin position="212"/>
        <end position="234"/>
    </location>
</feature>
<dbReference type="AlphaFoldDB" id="A0A1Y5F344"/>
<keyword evidence="1" id="KW-0472">Membrane</keyword>
<proteinExistence type="predicted"/>
<evidence type="ECO:0000256" key="1">
    <source>
        <dbReference type="SAM" id="Phobius"/>
    </source>
</evidence>
<feature type="transmembrane region" description="Helical" evidence="1">
    <location>
        <begin position="274"/>
        <end position="301"/>
    </location>
</feature>
<accession>A0A1Y5F344</accession>
<gene>
    <name evidence="3" type="ORF">A9Q84_19490</name>
</gene>
<sequence length="355" mass="41828">MTIILFMIYSNKTPAFRPTRISPIIKSHLKVMKKLQTRNQFALTRAFVIGDKKSLTKKLKETFNRLHLVHLFTPSGIHFSSFYMFFIPLFAWLKKRKRYKTKKFLEVLLCTLPFFLNKFYSLKRISLLRVYGMFTKSLKLKIDIYQIFLGTFLIDYLFGTFDKSPMSFTFSFLFLGSLLSAKKFESRMINFLCANLLISFLTISKVNIIGFVLGFFTTAIFSLLFPLIFVTYWPSSILEIDLSYPFVYIIELLTNSFSTVSNFCPFLSLDFFGLLLLIVFIFKRKVLLLVIAVLISSETVYNLPKKRLRKKENHVTIDKMNWKVHRSYEVAKNSKRKCKRLILRNGHLIRCKELF</sequence>
<evidence type="ECO:0000313" key="4">
    <source>
        <dbReference type="Proteomes" id="UP000196531"/>
    </source>
</evidence>
<keyword evidence="1" id="KW-1133">Transmembrane helix</keyword>
<comment type="caution">
    <text evidence="3">The sequence shown here is derived from an EMBL/GenBank/DDBJ whole genome shotgun (WGS) entry which is preliminary data.</text>
</comment>
<keyword evidence="1" id="KW-0812">Transmembrane</keyword>
<evidence type="ECO:0000313" key="3">
    <source>
        <dbReference type="EMBL" id="OUR93653.1"/>
    </source>
</evidence>
<reference evidence="4" key="1">
    <citation type="journal article" date="2017" name="Proc. Natl. Acad. Sci. U.S.A.">
        <title>Simulation of Deepwater Horizon oil plume reveals substrate specialization within a complex community of hydrocarbon-degraders.</title>
        <authorList>
            <person name="Hu P."/>
            <person name="Dubinsky E.A."/>
            <person name="Probst A.J."/>
            <person name="Wang J."/>
            <person name="Sieber C.M.K."/>
            <person name="Tom L.M."/>
            <person name="Gardinali P."/>
            <person name="Banfield J.F."/>
            <person name="Atlas R.M."/>
            <person name="Andersen G.L."/>
        </authorList>
    </citation>
    <scope>NUCLEOTIDE SEQUENCE [LARGE SCALE GENOMIC DNA]</scope>
</reference>